<evidence type="ECO:0000256" key="1">
    <source>
        <dbReference type="PROSITE-ProRule" id="PRU00169"/>
    </source>
</evidence>
<dbReference type="CDD" id="cd01948">
    <property type="entry name" value="EAL"/>
    <property type="match status" value="1"/>
</dbReference>
<evidence type="ECO:0000259" key="4">
    <source>
        <dbReference type="PROSITE" id="PS50110"/>
    </source>
</evidence>
<dbReference type="PANTHER" id="PTHR44757:SF2">
    <property type="entry name" value="BIOFILM ARCHITECTURE MAINTENANCE PROTEIN MBAA"/>
    <property type="match status" value="1"/>
</dbReference>
<dbReference type="NCBIfam" id="TIGR00229">
    <property type="entry name" value="sensory_box"/>
    <property type="match status" value="1"/>
</dbReference>
<feature type="modified residue" description="4-aspartylphosphate" evidence="1">
    <location>
        <position position="52"/>
    </location>
</feature>
<feature type="region of interest" description="Disordered" evidence="3">
    <location>
        <begin position="305"/>
        <end position="329"/>
    </location>
</feature>
<dbReference type="NCBIfam" id="TIGR00254">
    <property type="entry name" value="GGDEF"/>
    <property type="match status" value="1"/>
</dbReference>
<dbReference type="RefSeq" id="WP_261697154.1">
    <property type="nucleotide sequence ID" value="NZ_CP104694.1"/>
</dbReference>
<dbReference type="InterPro" id="IPR001633">
    <property type="entry name" value="EAL_dom"/>
</dbReference>
<organism evidence="8 9">
    <name type="scientific">Tahibacter amnicola</name>
    <dbReference type="NCBI Taxonomy" id="2976241"/>
    <lineage>
        <taxon>Bacteria</taxon>
        <taxon>Pseudomonadati</taxon>
        <taxon>Pseudomonadota</taxon>
        <taxon>Gammaproteobacteria</taxon>
        <taxon>Lysobacterales</taxon>
        <taxon>Rhodanobacteraceae</taxon>
        <taxon>Tahibacter</taxon>
    </lineage>
</organism>
<dbReference type="PROSITE" id="PS50110">
    <property type="entry name" value="RESPONSE_REGULATORY"/>
    <property type="match status" value="2"/>
</dbReference>
<keyword evidence="1" id="KW-0597">Phosphoprotein</keyword>
<dbReference type="SMART" id="SM00086">
    <property type="entry name" value="PAC"/>
    <property type="match status" value="1"/>
</dbReference>
<dbReference type="SUPFAM" id="SSF141868">
    <property type="entry name" value="EAL domain-like"/>
    <property type="match status" value="1"/>
</dbReference>
<dbReference type="InterPro" id="IPR043128">
    <property type="entry name" value="Rev_trsase/Diguanyl_cyclase"/>
</dbReference>
<dbReference type="SUPFAM" id="SSF52172">
    <property type="entry name" value="CheY-like"/>
    <property type="match status" value="2"/>
</dbReference>
<dbReference type="CDD" id="cd17569">
    <property type="entry name" value="REC_HupR-like"/>
    <property type="match status" value="1"/>
</dbReference>
<dbReference type="InterPro" id="IPR001789">
    <property type="entry name" value="Sig_transdc_resp-reg_receiver"/>
</dbReference>
<dbReference type="SUPFAM" id="SSF55781">
    <property type="entry name" value="GAF domain-like"/>
    <property type="match status" value="1"/>
</dbReference>
<dbReference type="InterPro" id="IPR000014">
    <property type="entry name" value="PAS"/>
</dbReference>
<feature type="coiled-coil region" evidence="2">
    <location>
        <begin position="804"/>
        <end position="855"/>
    </location>
</feature>
<evidence type="ECO:0000313" key="9">
    <source>
        <dbReference type="Proteomes" id="UP001064632"/>
    </source>
</evidence>
<dbReference type="SMART" id="SM00267">
    <property type="entry name" value="GGDEF"/>
    <property type="match status" value="1"/>
</dbReference>
<evidence type="ECO:0000313" key="8">
    <source>
        <dbReference type="EMBL" id="UXI70203.1"/>
    </source>
</evidence>
<dbReference type="Gene3D" id="3.40.50.2300">
    <property type="match status" value="2"/>
</dbReference>
<name>A0ABY6BJK0_9GAMM</name>
<feature type="domain" description="Response regulatory" evidence="4">
    <location>
        <begin position="1110"/>
        <end position="1225"/>
    </location>
</feature>
<evidence type="ECO:0000256" key="2">
    <source>
        <dbReference type="SAM" id="Coils"/>
    </source>
</evidence>
<dbReference type="InterPro" id="IPR000700">
    <property type="entry name" value="PAS-assoc_C"/>
</dbReference>
<feature type="domain" description="Response regulatory" evidence="4">
    <location>
        <begin position="3"/>
        <end position="120"/>
    </location>
</feature>
<dbReference type="PANTHER" id="PTHR44757">
    <property type="entry name" value="DIGUANYLATE CYCLASE DGCP"/>
    <property type="match status" value="1"/>
</dbReference>
<dbReference type="PROSITE" id="PS50883">
    <property type="entry name" value="EAL"/>
    <property type="match status" value="1"/>
</dbReference>
<reference evidence="8" key="1">
    <citation type="submission" date="2022-09" db="EMBL/GenBank/DDBJ databases">
        <title>Tahibacter sp. nov., isolated from a fresh water.</title>
        <authorList>
            <person name="Baek J.H."/>
            <person name="Lee J.K."/>
            <person name="Kim J.M."/>
            <person name="Jeon C.O."/>
        </authorList>
    </citation>
    <scope>NUCLEOTIDE SEQUENCE</scope>
    <source>
        <strain evidence="8">W38</strain>
    </source>
</reference>
<dbReference type="Pfam" id="PF00563">
    <property type="entry name" value="EAL"/>
    <property type="match status" value="1"/>
</dbReference>
<dbReference type="InterPro" id="IPR052155">
    <property type="entry name" value="Biofilm_reg_signaling"/>
</dbReference>
<dbReference type="InterPro" id="IPR035919">
    <property type="entry name" value="EAL_sf"/>
</dbReference>
<evidence type="ECO:0000259" key="6">
    <source>
        <dbReference type="PROSITE" id="PS50883"/>
    </source>
</evidence>
<dbReference type="InterPro" id="IPR000160">
    <property type="entry name" value="GGDEF_dom"/>
</dbReference>
<dbReference type="Pfam" id="PF00072">
    <property type="entry name" value="Response_reg"/>
    <property type="match status" value="2"/>
</dbReference>
<feature type="modified residue" description="4-aspartylphosphate" evidence="1">
    <location>
        <position position="1159"/>
    </location>
</feature>
<dbReference type="PROSITE" id="PS50113">
    <property type="entry name" value="PAC"/>
    <property type="match status" value="1"/>
</dbReference>
<accession>A0ABY6BJK0</accession>
<feature type="compositionally biased region" description="Low complexity" evidence="3">
    <location>
        <begin position="160"/>
        <end position="173"/>
    </location>
</feature>
<feature type="domain" description="PAC" evidence="5">
    <location>
        <begin position="443"/>
        <end position="495"/>
    </location>
</feature>
<sequence length="1235" mass="138022">MSDILVVDDRSINREFLTALLGYAGHSVREAADGRAALEAVRHKRPMLIISDVMMPLLDGLEMTRELRADPATSDIPIIFYTATYRVHEARTLAQSCGVSVVLPKPSEPQAILDAVTRVLAEQRMSVPGSPARDVEEPARESRRFRLAGLEKPRKPLRVPAPAANTPEATEPALQPPANATSLRLAATLELGLALSAERDRQALLDTFCRAAQEIVHVRYVGIVFQDGDAEPRHWSSVGPTDAERPDLGTLSPVDGRWPTRRHRRSLCAWLSIARRCRRRFRRSIRWCRAFLWCVPRPPPASGGWCTSPTRIPASPSTPKTRSLPPRSVRRSRRHTATWRCAKRCSGTPPHCTRRYWSAGRPNTACAKAKCASGNWRKIDTVFFLTDANNRAVYYVSPAYEAIWGRSCQSLYENPEAWADLSISDDDTAIRRGKAQRDADGRFDMEYRIRRDDGALRWIHARGFPITDEAGTVVRIAGIADDITERREQERKISRLHRIRAVTGSISSAMIRLRDRHELFQEACRIAVTESVFAQAWVVDVDRDLASIRLLTYCGGDRDQIQAVLHTISHDIGARALPFKLGDPRPAPRIFNAFATDLPPGLTRDALLQQGFHAGATFPLFVEGKVDSFLVLLSRTAGLFDQEEVALLDWMTADLSFALEMAAKSERLSYLAFNDVLTGLPNVRTFHDRLQQMCVTASVECLGIAVVLADIMHFTQFNETYGRAAGDALLRAVGKRLEQRLPNHVLTARVSADTFAFADFIRDEAHGVELRNTISHAMHEPYTWEEKPLTVAVQLGIALFPTDNEDAEALFKNADSALKQAKTAGEPHAYYSRELQTRMQERRLLEEELRVALEERQFIIHYQPRVDLTSGAIVGAEALIRWRHPVEGLIGPGRFIPVAEETGLITRIGEWIINAVCAQLAAWQATALDIVPISVNLSSHQLSQETLFDTICAALQNARIEGRWLELELTESAVMANPNQGAEILRHVKQLGCTLALDDFGTGYSSLGHLKHFPFDTVKIDRMFITDITCNAEDAAIANAVIAMSHRMGLKVVAEGVETEGQLNYLRHQRCDQLQGHYFSPGVAQDVLEGFIRQRKRLDCPTSSSDATRTLLVVDDEQGVRSALVRILRRDGYRVLTAEGGKEGLELLATNAVQVIISDQRMPNMSGTEFLHVVRQLYPDTVRIILSGYADLGVVTDSVNRGAVFKFLTKPWEDDLLREQVREAFRLYRPATDIA</sequence>
<feature type="region of interest" description="Disordered" evidence="3">
    <location>
        <begin position="155"/>
        <end position="177"/>
    </location>
</feature>
<feature type="domain" description="EAL" evidence="6">
    <location>
        <begin position="842"/>
        <end position="1096"/>
    </location>
</feature>
<gene>
    <name evidence="8" type="ORF">N4264_11390</name>
</gene>
<dbReference type="InterPro" id="IPR035965">
    <property type="entry name" value="PAS-like_dom_sf"/>
</dbReference>
<dbReference type="CDD" id="cd00130">
    <property type="entry name" value="PAS"/>
    <property type="match status" value="1"/>
</dbReference>
<dbReference type="Gene3D" id="3.30.450.20">
    <property type="entry name" value="PAS domain"/>
    <property type="match status" value="1"/>
</dbReference>
<dbReference type="SMART" id="SM00052">
    <property type="entry name" value="EAL"/>
    <property type="match status" value="1"/>
</dbReference>
<feature type="region of interest" description="Disordered" evidence="3">
    <location>
        <begin position="234"/>
        <end position="253"/>
    </location>
</feature>
<dbReference type="Gene3D" id="3.20.20.450">
    <property type="entry name" value="EAL domain"/>
    <property type="match status" value="1"/>
</dbReference>
<dbReference type="SMART" id="SM00448">
    <property type="entry name" value="REC"/>
    <property type="match status" value="2"/>
</dbReference>
<dbReference type="Gene3D" id="3.30.70.270">
    <property type="match status" value="1"/>
</dbReference>
<dbReference type="Pfam" id="PF00990">
    <property type="entry name" value="GGDEF"/>
    <property type="match status" value="1"/>
</dbReference>
<keyword evidence="9" id="KW-1185">Reference proteome</keyword>
<dbReference type="InterPro" id="IPR011006">
    <property type="entry name" value="CheY-like_superfamily"/>
</dbReference>
<keyword evidence="2" id="KW-0175">Coiled coil</keyword>
<dbReference type="InterPro" id="IPR029016">
    <property type="entry name" value="GAF-like_dom_sf"/>
</dbReference>
<dbReference type="Pfam" id="PF08447">
    <property type="entry name" value="PAS_3"/>
    <property type="match status" value="1"/>
</dbReference>
<dbReference type="CDD" id="cd01949">
    <property type="entry name" value="GGDEF"/>
    <property type="match status" value="1"/>
</dbReference>
<dbReference type="InterPro" id="IPR001610">
    <property type="entry name" value="PAC"/>
</dbReference>
<evidence type="ECO:0000259" key="5">
    <source>
        <dbReference type="PROSITE" id="PS50113"/>
    </source>
</evidence>
<dbReference type="SUPFAM" id="SSF55785">
    <property type="entry name" value="PYP-like sensor domain (PAS domain)"/>
    <property type="match status" value="1"/>
</dbReference>
<dbReference type="Proteomes" id="UP001064632">
    <property type="component" value="Chromosome"/>
</dbReference>
<dbReference type="InterPro" id="IPR013655">
    <property type="entry name" value="PAS_fold_3"/>
</dbReference>
<dbReference type="PROSITE" id="PS50887">
    <property type="entry name" value="GGDEF"/>
    <property type="match status" value="1"/>
</dbReference>
<dbReference type="SUPFAM" id="SSF55073">
    <property type="entry name" value="Nucleotide cyclase"/>
    <property type="match status" value="1"/>
</dbReference>
<dbReference type="InterPro" id="IPR029787">
    <property type="entry name" value="Nucleotide_cyclase"/>
</dbReference>
<proteinExistence type="predicted"/>
<evidence type="ECO:0000259" key="7">
    <source>
        <dbReference type="PROSITE" id="PS50887"/>
    </source>
</evidence>
<feature type="compositionally biased region" description="Polar residues" evidence="3">
    <location>
        <begin position="305"/>
        <end position="321"/>
    </location>
</feature>
<protein>
    <submittedName>
        <fullName evidence="8">EAL domain-containing protein</fullName>
    </submittedName>
</protein>
<evidence type="ECO:0000256" key="3">
    <source>
        <dbReference type="SAM" id="MobiDB-lite"/>
    </source>
</evidence>
<dbReference type="Gene3D" id="3.30.450.40">
    <property type="match status" value="1"/>
</dbReference>
<feature type="domain" description="GGDEF" evidence="7">
    <location>
        <begin position="702"/>
        <end position="834"/>
    </location>
</feature>
<dbReference type="EMBL" id="CP104694">
    <property type="protein sequence ID" value="UXI70203.1"/>
    <property type="molecule type" value="Genomic_DNA"/>
</dbReference>